<evidence type="ECO:0000313" key="1">
    <source>
        <dbReference type="EMBL" id="KIK21356.1"/>
    </source>
</evidence>
<dbReference type="EMBL" id="KN833752">
    <property type="protein sequence ID" value="KIK21356.1"/>
    <property type="molecule type" value="Genomic_DNA"/>
</dbReference>
<sequence>SKDFKKYLFVSNVPFVVRCDDFFVPHTASRKSLKDGMGETEWRMLTVQASYVHQIAIRRLYRGRRHLKHADIIAPGGFSAF</sequence>
<accession>A0A0C9YX46</accession>
<name>A0A0C9YX46_9AGAM</name>
<evidence type="ECO:0000313" key="2">
    <source>
        <dbReference type="Proteomes" id="UP000054018"/>
    </source>
</evidence>
<dbReference type="Proteomes" id="UP000054018">
    <property type="component" value="Unassembled WGS sequence"/>
</dbReference>
<proteinExistence type="predicted"/>
<reference evidence="1 2" key="1">
    <citation type="submission" date="2014-04" db="EMBL/GenBank/DDBJ databases">
        <authorList>
            <consortium name="DOE Joint Genome Institute"/>
            <person name="Kuo A."/>
            <person name="Kohler A."/>
            <person name="Costa M.D."/>
            <person name="Nagy L.G."/>
            <person name="Floudas D."/>
            <person name="Copeland A."/>
            <person name="Barry K.W."/>
            <person name="Cichocki N."/>
            <person name="Veneault-Fourrey C."/>
            <person name="LaButti K."/>
            <person name="Lindquist E.A."/>
            <person name="Lipzen A."/>
            <person name="Lundell T."/>
            <person name="Morin E."/>
            <person name="Murat C."/>
            <person name="Sun H."/>
            <person name="Tunlid A."/>
            <person name="Henrissat B."/>
            <person name="Grigoriev I.V."/>
            <person name="Hibbett D.S."/>
            <person name="Martin F."/>
            <person name="Nordberg H.P."/>
            <person name="Cantor M.N."/>
            <person name="Hua S.X."/>
        </authorList>
    </citation>
    <scope>NUCLEOTIDE SEQUENCE [LARGE SCALE GENOMIC DNA]</scope>
    <source>
        <strain evidence="1 2">441</strain>
    </source>
</reference>
<feature type="non-terminal residue" evidence="1">
    <location>
        <position position="81"/>
    </location>
</feature>
<reference evidence="2" key="2">
    <citation type="submission" date="2015-01" db="EMBL/GenBank/DDBJ databases">
        <title>Evolutionary Origins and Diversification of the Mycorrhizal Mutualists.</title>
        <authorList>
            <consortium name="DOE Joint Genome Institute"/>
            <consortium name="Mycorrhizal Genomics Consortium"/>
            <person name="Kohler A."/>
            <person name="Kuo A."/>
            <person name="Nagy L.G."/>
            <person name="Floudas D."/>
            <person name="Copeland A."/>
            <person name="Barry K.W."/>
            <person name="Cichocki N."/>
            <person name="Veneault-Fourrey C."/>
            <person name="LaButti K."/>
            <person name="Lindquist E.A."/>
            <person name="Lipzen A."/>
            <person name="Lundell T."/>
            <person name="Morin E."/>
            <person name="Murat C."/>
            <person name="Riley R."/>
            <person name="Ohm R."/>
            <person name="Sun H."/>
            <person name="Tunlid A."/>
            <person name="Henrissat B."/>
            <person name="Grigoriev I.V."/>
            <person name="Hibbett D.S."/>
            <person name="Martin F."/>
        </authorList>
    </citation>
    <scope>NUCLEOTIDE SEQUENCE [LARGE SCALE GENOMIC DNA]</scope>
    <source>
        <strain evidence="2">441</strain>
    </source>
</reference>
<protein>
    <submittedName>
        <fullName evidence="1">Uncharacterized protein</fullName>
    </submittedName>
</protein>
<dbReference type="HOGENOM" id="CLU_2580378_0_0_1"/>
<organism evidence="1 2">
    <name type="scientific">Pisolithus microcarpus 441</name>
    <dbReference type="NCBI Taxonomy" id="765257"/>
    <lineage>
        <taxon>Eukaryota</taxon>
        <taxon>Fungi</taxon>
        <taxon>Dikarya</taxon>
        <taxon>Basidiomycota</taxon>
        <taxon>Agaricomycotina</taxon>
        <taxon>Agaricomycetes</taxon>
        <taxon>Agaricomycetidae</taxon>
        <taxon>Boletales</taxon>
        <taxon>Sclerodermatineae</taxon>
        <taxon>Pisolithaceae</taxon>
        <taxon>Pisolithus</taxon>
    </lineage>
</organism>
<dbReference type="AlphaFoldDB" id="A0A0C9YX46"/>
<keyword evidence="2" id="KW-1185">Reference proteome</keyword>
<gene>
    <name evidence="1" type="ORF">PISMIDRAFT_681266</name>
</gene>